<proteinExistence type="predicted"/>
<name>A0AAW0HJ94_MYOGA</name>
<dbReference type="Proteomes" id="UP001488838">
    <property type="component" value="Unassembled WGS sequence"/>
</dbReference>
<sequence>MPRTWTVLRTALNARTPLACLGQSNKVTVLPLELQPTSGNLVFQGGNYQVLSCRIRPNLLNGHGFSCHLATAHMWMGTHQGLCRRAPG</sequence>
<keyword evidence="2" id="KW-1185">Reference proteome</keyword>
<dbReference type="EMBL" id="JBBHLL010000496">
    <property type="protein sequence ID" value="KAK7801605.1"/>
    <property type="molecule type" value="Genomic_DNA"/>
</dbReference>
<organism evidence="1 2">
    <name type="scientific">Myodes glareolus</name>
    <name type="common">Bank vole</name>
    <name type="synonym">Clethrionomys glareolus</name>
    <dbReference type="NCBI Taxonomy" id="447135"/>
    <lineage>
        <taxon>Eukaryota</taxon>
        <taxon>Metazoa</taxon>
        <taxon>Chordata</taxon>
        <taxon>Craniata</taxon>
        <taxon>Vertebrata</taxon>
        <taxon>Euteleostomi</taxon>
        <taxon>Mammalia</taxon>
        <taxon>Eutheria</taxon>
        <taxon>Euarchontoglires</taxon>
        <taxon>Glires</taxon>
        <taxon>Rodentia</taxon>
        <taxon>Myomorpha</taxon>
        <taxon>Muroidea</taxon>
        <taxon>Cricetidae</taxon>
        <taxon>Arvicolinae</taxon>
        <taxon>Myodes</taxon>
    </lineage>
</organism>
<accession>A0AAW0HJ94</accession>
<evidence type="ECO:0000313" key="2">
    <source>
        <dbReference type="Proteomes" id="UP001488838"/>
    </source>
</evidence>
<dbReference type="AlphaFoldDB" id="A0AAW0HJ94"/>
<comment type="caution">
    <text evidence="1">The sequence shown here is derived from an EMBL/GenBank/DDBJ whole genome shotgun (WGS) entry which is preliminary data.</text>
</comment>
<reference evidence="1 2" key="1">
    <citation type="journal article" date="2023" name="bioRxiv">
        <title>Conserved and derived expression patterns and positive selection on dental genes reveal complex evolutionary context of ever-growing rodent molars.</title>
        <authorList>
            <person name="Calamari Z.T."/>
            <person name="Song A."/>
            <person name="Cohen E."/>
            <person name="Akter M."/>
            <person name="Roy R.D."/>
            <person name="Hallikas O."/>
            <person name="Christensen M.M."/>
            <person name="Li P."/>
            <person name="Marangoni P."/>
            <person name="Jernvall J."/>
            <person name="Klein O.D."/>
        </authorList>
    </citation>
    <scope>NUCLEOTIDE SEQUENCE [LARGE SCALE GENOMIC DNA]</scope>
    <source>
        <strain evidence="1">V071</strain>
    </source>
</reference>
<gene>
    <name evidence="1" type="ORF">U0070_013141</name>
</gene>
<protein>
    <submittedName>
        <fullName evidence="1">Uncharacterized protein</fullName>
    </submittedName>
</protein>
<evidence type="ECO:0000313" key="1">
    <source>
        <dbReference type="EMBL" id="KAK7801605.1"/>
    </source>
</evidence>